<gene>
    <name evidence="2" type="ORF">JCM17846_12830</name>
</gene>
<feature type="region of interest" description="Disordered" evidence="1">
    <location>
        <begin position="37"/>
        <end position="57"/>
    </location>
</feature>
<dbReference type="Proteomes" id="UP000324996">
    <property type="component" value="Unassembled WGS sequence"/>
</dbReference>
<evidence type="ECO:0000313" key="3">
    <source>
        <dbReference type="Proteomes" id="UP000324996"/>
    </source>
</evidence>
<accession>A0A5A7N5M5</accession>
<sequence length="57" mass="6472">MQILGLSPAQLAALISLEQHNQGFDTLRQRPDLKLITGNRNRPQKRPKKRAEIALIL</sequence>
<proteinExistence type="predicted"/>
<dbReference type="EMBL" id="BKCN01000005">
    <property type="protein sequence ID" value="GER03601.1"/>
    <property type="molecule type" value="Genomic_DNA"/>
</dbReference>
<organism evidence="2 3">
    <name type="scientific">Iodidimonas nitroreducens</name>
    <dbReference type="NCBI Taxonomy" id="1236968"/>
    <lineage>
        <taxon>Bacteria</taxon>
        <taxon>Pseudomonadati</taxon>
        <taxon>Pseudomonadota</taxon>
        <taxon>Alphaproteobacteria</taxon>
        <taxon>Iodidimonadales</taxon>
        <taxon>Iodidimonadaceae</taxon>
        <taxon>Iodidimonas</taxon>
    </lineage>
</organism>
<evidence type="ECO:0000313" key="2">
    <source>
        <dbReference type="EMBL" id="GER03601.1"/>
    </source>
</evidence>
<reference evidence="2 3" key="1">
    <citation type="submission" date="2019-09" db="EMBL/GenBank/DDBJ databases">
        <title>NBRP : Genome information of microbial organism related human and environment.</title>
        <authorList>
            <person name="Hattori M."/>
            <person name="Oshima K."/>
            <person name="Inaba H."/>
            <person name="Suda W."/>
            <person name="Sakamoto M."/>
            <person name="Iino T."/>
            <person name="Kitahara M."/>
            <person name="Oshida Y."/>
            <person name="Iida T."/>
            <person name="Kudo T."/>
            <person name="Itoh T."/>
            <person name="Ohkuma M."/>
        </authorList>
    </citation>
    <scope>NUCLEOTIDE SEQUENCE [LARGE SCALE GENOMIC DNA]</scope>
    <source>
        <strain evidence="2 3">Q-1</strain>
    </source>
</reference>
<evidence type="ECO:0000256" key="1">
    <source>
        <dbReference type="SAM" id="MobiDB-lite"/>
    </source>
</evidence>
<comment type="caution">
    <text evidence="2">The sequence shown here is derived from an EMBL/GenBank/DDBJ whole genome shotgun (WGS) entry which is preliminary data.</text>
</comment>
<name>A0A5A7N5M5_9PROT</name>
<keyword evidence="3" id="KW-1185">Reference proteome</keyword>
<protein>
    <submittedName>
        <fullName evidence="2">Uncharacterized protein</fullName>
    </submittedName>
</protein>
<dbReference type="RefSeq" id="WP_161760493.1">
    <property type="nucleotide sequence ID" value="NZ_BKCN01000005.1"/>
</dbReference>
<dbReference type="AlphaFoldDB" id="A0A5A7N5M5"/>